<dbReference type="AlphaFoldDB" id="A0A1X7IZR6"/>
<dbReference type="EMBL" id="FXAW01000002">
    <property type="protein sequence ID" value="SMG20402.1"/>
    <property type="molecule type" value="Genomic_DNA"/>
</dbReference>
<dbReference type="STRING" id="1028.SAMN05661096_01097"/>
<feature type="domain" description="DUF4440" evidence="1">
    <location>
        <begin position="17"/>
        <end position="126"/>
    </location>
</feature>
<dbReference type="InterPro" id="IPR032710">
    <property type="entry name" value="NTF2-like_dom_sf"/>
</dbReference>
<dbReference type="SUPFAM" id="SSF54427">
    <property type="entry name" value="NTF2-like"/>
    <property type="match status" value="1"/>
</dbReference>
<reference evidence="3" key="1">
    <citation type="submission" date="2017-04" db="EMBL/GenBank/DDBJ databases">
        <authorList>
            <person name="Varghese N."/>
            <person name="Submissions S."/>
        </authorList>
    </citation>
    <scope>NUCLEOTIDE SEQUENCE [LARGE SCALE GENOMIC DNA]</scope>
    <source>
        <strain evidence="3">DSM 4125</strain>
    </source>
</reference>
<dbReference type="RefSeq" id="WP_085516074.1">
    <property type="nucleotide sequence ID" value="NZ_FXAW01000002.1"/>
</dbReference>
<dbReference type="InterPro" id="IPR027843">
    <property type="entry name" value="DUF4440"/>
</dbReference>
<dbReference type="OrthoDB" id="979496at2"/>
<organism evidence="2 3">
    <name type="scientific">Marivirga sericea</name>
    <dbReference type="NCBI Taxonomy" id="1028"/>
    <lineage>
        <taxon>Bacteria</taxon>
        <taxon>Pseudomonadati</taxon>
        <taxon>Bacteroidota</taxon>
        <taxon>Cytophagia</taxon>
        <taxon>Cytophagales</taxon>
        <taxon>Marivirgaceae</taxon>
        <taxon>Marivirga</taxon>
    </lineage>
</organism>
<protein>
    <recommendedName>
        <fullName evidence="1">DUF4440 domain-containing protein</fullName>
    </recommendedName>
</protein>
<name>A0A1X7IZR6_9BACT</name>
<accession>A0A1X7IZR6</accession>
<sequence length="159" mass="18139">MVNFSSLQLEDPKDIPNTFIKAWNKKDAVMLASIFDEDAEFINVTGLWWHDRKSIFKAHDYGLKVIFKDSELSLRKTKVKYLSDRIAVVNARIHLDGQTDIKGVKAQARNTIFTFVVHQKEDGHWSCASAQNTDIVPGKETHIVDEDGSMEAVDYRKKA</sequence>
<gene>
    <name evidence="2" type="ORF">SAMN05661096_01097</name>
</gene>
<dbReference type="Gene3D" id="3.10.450.50">
    <property type="match status" value="1"/>
</dbReference>
<proteinExistence type="predicted"/>
<dbReference type="NCBIfam" id="TIGR02246">
    <property type="entry name" value="SgcJ/EcaC family oxidoreductase"/>
    <property type="match status" value="1"/>
</dbReference>
<keyword evidence="3" id="KW-1185">Reference proteome</keyword>
<dbReference type="Pfam" id="PF14534">
    <property type="entry name" value="DUF4440"/>
    <property type="match status" value="1"/>
</dbReference>
<dbReference type="InterPro" id="IPR011944">
    <property type="entry name" value="Steroid_delta5-4_isomerase"/>
</dbReference>
<evidence type="ECO:0000313" key="3">
    <source>
        <dbReference type="Proteomes" id="UP000193804"/>
    </source>
</evidence>
<dbReference type="Proteomes" id="UP000193804">
    <property type="component" value="Unassembled WGS sequence"/>
</dbReference>
<evidence type="ECO:0000313" key="2">
    <source>
        <dbReference type="EMBL" id="SMG20402.1"/>
    </source>
</evidence>
<evidence type="ECO:0000259" key="1">
    <source>
        <dbReference type="Pfam" id="PF14534"/>
    </source>
</evidence>